<dbReference type="AlphaFoldDB" id="A0A183A560"/>
<proteinExistence type="predicted"/>
<dbReference type="Gene3D" id="1.20.58.1540">
    <property type="entry name" value="Actin interacting protein 3, C-terminal domain"/>
    <property type="match status" value="1"/>
</dbReference>
<dbReference type="EMBL" id="UZAN01039412">
    <property type="protein sequence ID" value="VDP65404.1"/>
    <property type="molecule type" value="Genomic_DNA"/>
</dbReference>
<reference evidence="5 6" key="2">
    <citation type="submission" date="2018-11" db="EMBL/GenBank/DDBJ databases">
        <authorList>
            <consortium name="Pathogen Informatics"/>
        </authorList>
    </citation>
    <scope>NUCLEOTIDE SEQUENCE [LARGE SCALE GENOMIC DNA]</scope>
    <source>
        <strain evidence="5 6">Egypt</strain>
    </source>
</reference>
<dbReference type="InterPro" id="IPR051825">
    <property type="entry name" value="SRCIN1"/>
</dbReference>
<dbReference type="GO" id="GO:0005737">
    <property type="term" value="C:cytoplasm"/>
    <property type="evidence" value="ECO:0007669"/>
    <property type="project" value="TreeGrafter"/>
</dbReference>
<evidence type="ECO:0000256" key="2">
    <source>
        <dbReference type="SAM" id="Coils"/>
    </source>
</evidence>
<accession>A0A183A560</accession>
<feature type="region of interest" description="Disordered" evidence="3">
    <location>
        <begin position="43"/>
        <end position="75"/>
    </location>
</feature>
<feature type="coiled-coil region" evidence="2">
    <location>
        <begin position="287"/>
        <end position="333"/>
    </location>
</feature>
<feature type="compositionally biased region" description="Low complexity" evidence="3">
    <location>
        <begin position="56"/>
        <end position="70"/>
    </location>
</feature>
<feature type="domain" description="Actin interacting protein 3-like C-terminal" evidence="4">
    <location>
        <begin position="250"/>
        <end position="385"/>
    </location>
</feature>
<dbReference type="Proteomes" id="UP000272942">
    <property type="component" value="Unassembled WGS sequence"/>
</dbReference>
<evidence type="ECO:0000313" key="6">
    <source>
        <dbReference type="Proteomes" id="UP000272942"/>
    </source>
</evidence>
<evidence type="ECO:0000256" key="1">
    <source>
        <dbReference type="ARBA" id="ARBA00023054"/>
    </source>
</evidence>
<dbReference type="PANTHER" id="PTHR22741:SF10">
    <property type="entry name" value="COILED-COIL DOMAIN-CONTAINING PROTEIN CG32809"/>
    <property type="match status" value="1"/>
</dbReference>
<name>A0A183A560_9TREM</name>
<organism evidence="7">
    <name type="scientific">Echinostoma caproni</name>
    <dbReference type="NCBI Taxonomy" id="27848"/>
    <lineage>
        <taxon>Eukaryota</taxon>
        <taxon>Metazoa</taxon>
        <taxon>Spiralia</taxon>
        <taxon>Lophotrochozoa</taxon>
        <taxon>Platyhelminthes</taxon>
        <taxon>Trematoda</taxon>
        <taxon>Digenea</taxon>
        <taxon>Plagiorchiida</taxon>
        <taxon>Echinostomata</taxon>
        <taxon>Echinostomatoidea</taxon>
        <taxon>Echinostomatidae</taxon>
        <taxon>Echinostoma</taxon>
    </lineage>
</organism>
<evidence type="ECO:0000313" key="7">
    <source>
        <dbReference type="WBParaSite" id="ECPE_0000209501-mRNA-1"/>
    </source>
</evidence>
<dbReference type="Pfam" id="PF03915">
    <property type="entry name" value="AIP3"/>
    <property type="match status" value="1"/>
</dbReference>
<sequence>MASSGISSVTATPAVTTVATTTSAMANSATVAMSNSITGSFPQPVTLVEQKPPPDVLLTSTTPPSLTDSSRTQSTVPEARIRLACMEGQLAHLSAWVQVLQQSPGAPVNAKHLAGYSHRNCANNTCRVTADAINTADRESNYTPSNSSLDSAYSARSTTSSESISAKQLAFEHETLAQTSPHIPVLVTAEQGPLNGHTVTATPPATGSGFHSPHGKATSPPQTLGSLAPDYCPLFALPNYSALIDHPTSATKASLQMVKSRLKATQTDVSHLKSELSGLRRAHTTCMAQHKENTENVIERIKQMIARVDGLDLSLIQQARLAMNRQLELYEQEVQRANAWLKDLDTTIEDLRMVALTRRCRISVSEVEMLALHVNRVSFRLRNFKRIESDLLSSLTVVGSTALEITSNYPRLE</sequence>
<reference evidence="7" key="1">
    <citation type="submission" date="2016-06" db="UniProtKB">
        <authorList>
            <consortium name="WormBaseParasite"/>
        </authorList>
    </citation>
    <scope>IDENTIFICATION</scope>
</reference>
<feature type="region of interest" description="Disordered" evidence="3">
    <location>
        <begin position="194"/>
        <end position="222"/>
    </location>
</feature>
<dbReference type="InterPro" id="IPR022782">
    <property type="entry name" value="AIP3-like_C"/>
</dbReference>
<dbReference type="WBParaSite" id="ECPE_0000209501-mRNA-1">
    <property type="protein sequence ID" value="ECPE_0000209501-mRNA-1"/>
    <property type="gene ID" value="ECPE_0000209501"/>
</dbReference>
<evidence type="ECO:0000259" key="4">
    <source>
        <dbReference type="Pfam" id="PF03915"/>
    </source>
</evidence>
<dbReference type="OrthoDB" id="6022652at2759"/>
<keyword evidence="1 2" id="KW-0175">Coiled coil</keyword>
<gene>
    <name evidence="5" type="ORF">ECPE_LOCUS2095</name>
</gene>
<evidence type="ECO:0000256" key="3">
    <source>
        <dbReference type="SAM" id="MobiDB-lite"/>
    </source>
</evidence>
<evidence type="ECO:0000313" key="5">
    <source>
        <dbReference type="EMBL" id="VDP65404.1"/>
    </source>
</evidence>
<dbReference type="PANTHER" id="PTHR22741">
    <property type="entry name" value="P140CAP/SNIP-RELATED"/>
    <property type="match status" value="1"/>
</dbReference>
<protein>
    <submittedName>
        <fullName evidence="7">AIP3 domain-containing protein</fullName>
    </submittedName>
</protein>
<keyword evidence="6" id="KW-1185">Reference proteome</keyword>